<keyword evidence="4 8" id="KW-0238">DNA-binding</keyword>
<dbReference type="InterPro" id="IPR006563">
    <property type="entry name" value="POX_dom"/>
</dbReference>
<keyword evidence="5 8" id="KW-0371">Homeobox</keyword>
<dbReference type="SUPFAM" id="SSF46689">
    <property type="entry name" value="Homeodomain-like"/>
    <property type="match status" value="1"/>
</dbReference>
<dbReference type="FunCoup" id="A0A251TPI6">
    <property type="interactions" value="1319"/>
</dbReference>
<comment type="similarity">
    <text evidence="2">Belongs to the TALE/BELL homeobox family.</text>
</comment>
<feature type="compositionally biased region" description="Low complexity" evidence="9">
    <location>
        <begin position="89"/>
        <end position="102"/>
    </location>
</feature>
<evidence type="ECO:0000256" key="2">
    <source>
        <dbReference type="ARBA" id="ARBA00006454"/>
    </source>
</evidence>
<dbReference type="Pfam" id="PF07526">
    <property type="entry name" value="POX"/>
    <property type="match status" value="1"/>
</dbReference>
<dbReference type="EMBL" id="MNCJ02000330">
    <property type="protein sequence ID" value="KAF5766210.1"/>
    <property type="molecule type" value="Genomic_DNA"/>
</dbReference>
<dbReference type="Gramene" id="mRNA:HanXRQr2_Chr15g0712661">
    <property type="protein sequence ID" value="mRNA:HanXRQr2_Chr15g0712661"/>
    <property type="gene ID" value="HanXRQr2_Chr15g0712661"/>
</dbReference>
<dbReference type="Pfam" id="PF05920">
    <property type="entry name" value="Homeobox_KN"/>
    <property type="match status" value="1"/>
</dbReference>
<evidence type="ECO:0000256" key="6">
    <source>
        <dbReference type="ARBA" id="ARBA00023163"/>
    </source>
</evidence>
<evidence type="ECO:0000313" key="12">
    <source>
        <dbReference type="EMBL" id="OTG13037.1"/>
    </source>
</evidence>
<evidence type="ECO:0000256" key="4">
    <source>
        <dbReference type="ARBA" id="ARBA00023125"/>
    </source>
</evidence>
<dbReference type="EMBL" id="CM007899">
    <property type="protein sequence ID" value="OTG13037.1"/>
    <property type="molecule type" value="Genomic_DNA"/>
</dbReference>
<dbReference type="InterPro" id="IPR009057">
    <property type="entry name" value="Homeodomain-like_sf"/>
</dbReference>
<dbReference type="GO" id="GO:0005634">
    <property type="term" value="C:nucleus"/>
    <property type="evidence" value="ECO:0000318"/>
    <property type="project" value="GO_Central"/>
</dbReference>
<feature type="domain" description="Homeobox" evidence="10">
    <location>
        <begin position="369"/>
        <end position="432"/>
    </location>
</feature>
<dbReference type="SMART" id="SM00574">
    <property type="entry name" value="POX"/>
    <property type="match status" value="1"/>
</dbReference>
<proteinExistence type="inferred from homology"/>
<organism evidence="12 13">
    <name type="scientific">Helianthus annuus</name>
    <name type="common">Common sunflower</name>
    <dbReference type="NCBI Taxonomy" id="4232"/>
    <lineage>
        <taxon>Eukaryota</taxon>
        <taxon>Viridiplantae</taxon>
        <taxon>Streptophyta</taxon>
        <taxon>Embryophyta</taxon>
        <taxon>Tracheophyta</taxon>
        <taxon>Spermatophyta</taxon>
        <taxon>Magnoliopsida</taxon>
        <taxon>eudicotyledons</taxon>
        <taxon>Gunneridae</taxon>
        <taxon>Pentapetalae</taxon>
        <taxon>asterids</taxon>
        <taxon>campanulids</taxon>
        <taxon>Asterales</taxon>
        <taxon>Asteraceae</taxon>
        <taxon>Asteroideae</taxon>
        <taxon>Heliantheae alliance</taxon>
        <taxon>Heliantheae</taxon>
        <taxon>Helianthus</taxon>
    </lineage>
</organism>
<evidence type="ECO:0000256" key="3">
    <source>
        <dbReference type="ARBA" id="ARBA00023015"/>
    </source>
</evidence>
<comment type="subcellular location">
    <subcellularLocation>
        <location evidence="1 8">Nucleus</location>
    </subcellularLocation>
</comment>
<dbReference type="Gene3D" id="1.10.10.60">
    <property type="entry name" value="Homeodomain-like"/>
    <property type="match status" value="1"/>
</dbReference>
<dbReference type="InterPro" id="IPR001356">
    <property type="entry name" value="HD"/>
</dbReference>
<dbReference type="PANTHER" id="PTHR11850">
    <property type="entry name" value="HOMEOBOX PROTEIN TRANSCRIPTION FACTORS"/>
    <property type="match status" value="1"/>
</dbReference>
<feature type="compositionally biased region" description="Low complexity" evidence="9">
    <location>
        <begin position="473"/>
        <end position="491"/>
    </location>
</feature>
<feature type="region of interest" description="Disordered" evidence="9">
    <location>
        <begin position="218"/>
        <end position="253"/>
    </location>
</feature>
<feature type="compositionally biased region" description="Basic and acidic residues" evidence="9">
    <location>
        <begin position="441"/>
        <end position="453"/>
    </location>
</feature>
<dbReference type="SMART" id="SM00389">
    <property type="entry name" value="HOX"/>
    <property type="match status" value="1"/>
</dbReference>
<accession>A0A251TPI6</accession>
<dbReference type="GO" id="GO:0003677">
    <property type="term" value="F:DNA binding"/>
    <property type="evidence" value="ECO:0007669"/>
    <property type="project" value="UniProtKB-UniRule"/>
</dbReference>
<reference evidence="11" key="3">
    <citation type="submission" date="2020-06" db="EMBL/GenBank/DDBJ databases">
        <title>Helianthus annuus Genome sequencing and assembly Release 2.</title>
        <authorList>
            <person name="Gouzy J."/>
            <person name="Langlade N."/>
            <person name="Munos S."/>
        </authorList>
    </citation>
    <scope>NUCLEOTIDE SEQUENCE</scope>
    <source>
        <tissue evidence="11">Leaves</tissue>
    </source>
</reference>
<dbReference type="GO" id="GO:0006355">
    <property type="term" value="P:regulation of DNA-templated transcription"/>
    <property type="evidence" value="ECO:0007669"/>
    <property type="project" value="InterPro"/>
</dbReference>
<keyword evidence="7 8" id="KW-0539">Nucleus</keyword>
<evidence type="ECO:0000256" key="7">
    <source>
        <dbReference type="ARBA" id="ARBA00023242"/>
    </source>
</evidence>
<evidence type="ECO:0000256" key="1">
    <source>
        <dbReference type="ARBA" id="ARBA00004123"/>
    </source>
</evidence>
<dbReference type="FunFam" id="1.10.10.60:FF:000083">
    <property type="entry name" value="BEL1-like homeodomain protein 4"/>
    <property type="match status" value="1"/>
</dbReference>
<evidence type="ECO:0000256" key="5">
    <source>
        <dbReference type="ARBA" id="ARBA00023155"/>
    </source>
</evidence>
<dbReference type="AlphaFoldDB" id="A0A251TPI6"/>
<dbReference type="InterPro" id="IPR008422">
    <property type="entry name" value="KN_HD"/>
</dbReference>
<feature type="region of interest" description="Disordered" evidence="9">
    <location>
        <begin position="438"/>
        <end position="504"/>
    </location>
</feature>
<sequence length="606" mass="66560">MQGFELPPASLVGLEDAGTSGMLSEMFNFSTGGVSTGSVQNQMNYQKEDLNVDAGDWYGNTAQAMQLFVMNPSQESPSSQSSSHHHHNILSSSSSTHHMSSQFPWVPPGGGQSHGLSLSLSSTLQHLEAAKVEELRIGDDPATGMLCFNQRGGGGSDPYQNMQLMSPTQHPIHVGYGSSSTLGVVKALRTSRYVKAAQELLEEFCSIGRGELKINKSKSKRDTNLNPSNSDEGGGGASSTSITDLSPLSSAERIEHQRRKTKLLAMLDEVDRRYNHYCEQMQIVVNSFDMVLGLGAAVPYTALARKAMSRHFRCLKDAIAAQLKHICGLLGEKDVATSGVTKGETPRLKLLEQSLRQQKAFHQMGMMEPEAWRPQRGLPERSVNILRSWLFEHFLHPYPSDADKHLLSRQTGLSRNQVSNWFINARVRLWKPMVEEMYQQESKEEAENHNNDHNDDDQEQKDKENPKYHSYKNNTNNNDQASTTTTTTTSTHAKGSQINDSENDPSVFAINAQYCLSETQAANMSYSYSHISNTTGGITTVAPQPFDGDTCQPSSGFGAEYRTTAGDDAADIGSRLVRFGTNSGDVSLTLGLHHAGNLPEKASFFS</sequence>
<dbReference type="Proteomes" id="UP000215914">
    <property type="component" value="Chromosome 10"/>
</dbReference>
<protein>
    <submittedName>
        <fullName evidence="12">Putative POX domain, Homeobox KN domain-containing protein</fullName>
    </submittedName>
    <submittedName>
        <fullName evidence="11">Transcription factor Homeodomain-TALE-BEL family</fullName>
    </submittedName>
</protein>
<dbReference type="InterPro" id="IPR050224">
    <property type="entry name" value="TALE_homeobox"/>
</dbReference>
<keyword evidence="3" id="KW-0805">Transcription regulation</keyword>
<feature type="compositionally biased region" description="Low complexity" evidence="9">
    <location>
        <begin position="73"/>
        <end position="82"/>
    </location>
</feature>
<reference evidence="11 13" key="1">
    <citation type="journal article" date="2017" name="Nature">
        <title>The sunflower genome provides insights into oil metabolism, flowering and Asterid evolution.</title>
        <authorList>
            <person name="Badouin H."/>
            <person name="Gouzy J."/>
            <person name="Grassa C.J."/>
            <person name="Murat F."/>
            <person name="Staton S.E."/>
            <person name="Cottret L."/>
            <person name="Lelandais-Briere C."/>
            <person name="Owens G.L."/>
            <person name="Carrere S."/>
            <person name="Mayjonade B."/>
            <person name="Legrand L."/>
            <person name="Gill N."/>
            <person name="Kane N.C."/>
            <person name="Bowers J.E."/>
            <person name="Hubner S."/>
            <person name="Bellec A."/>
            <person name="Berard A."/>
            <person name="Berges H."/>
            <person name="Blanchet N."/>
            <person name="Boniface M.C."/>
            <person name="Brunel D."/>
            <person name="Catrice O."/>
            <person name="Chaidir N."/>
            <person name="Claudel C."/>
            <person name="Donnadieu C."/>
            <person name="Faraut T."/>
            <person name="Fievet G."/>
            <person name="Helmstetter N."/>
            <person name="King M."/>
            <person name="Knapp S.J."/>
            <person name="Lai Z."/>
            <person name="Le Paslier M.C."/>
            <person name="Lippi Y."/>
            <person name="Lorenzon L."/>
            <person name="Mandel J.R."/>
            <person name="Marage G."/>
            <person name="Marchand G."/>
            <person name="Marquand E."/>
            <person name="Bret-Mestries E."/>
            <person name="Morien E."/>
            <person name="Nambeesan S."/>
            <person name="Nguyen T."/>
            <person name="Pegot-Espagnet P."/>
            <person name="Pouilly N."/>
            <person name="Raftis F."/>
            <person name="Sallet E."/>
            <person name="Schiex T."/>
            <person name="Thomas J."/>
            <person name="Vandecasteele C."/>
            <person name="Vares D."/>
            <person name="Vear F."/>
            <person name="Vautrin S."/>
            <person name="Crespi M."/>
            <person name="Mangin B."/>
            <person name="Burke J.M."/>
            <person name="Salse J."/>
            <person name="Munos S."/>
            <person name="Vincourt P."/>
            <person name="Rieseberg L.H."/>
            <person name="Langlade N.B."/>
        </authorList>
    </citation>
    <scope>NUCLEOTIDE SEQUENCE [LARGE SCALE GENOMIC DNA]</scope>
    <source>
        <strain evidence="13">cv. SF193</strain>
        <tissue evidence="11">Leaves</tissue>
    </source>
</reference>
<name>A0A251TPI6_HELAN</name>
<evidence type="ECO:0000256" key="9">
    <source>
        <dbReference type="SAM" id="MobiDB-lite"/>
    </source>
</evidence>
<feature type="region of interest" description="Disordered" evidence="9">
    <location>
        <begin position="72"/>
        <end position="117"/>
    </location>
</feature>
<dbReference type="OrthoDB" id="10056939at2759"/>
<gene>
    <name evidence="12" type="ORF">HannXRQ_Chr10g0316241</name>
    <name evidence="11" type="ORF">HanXRQr2_Chr15g0712661</name>
</gene>
<keyword evidence="13" id="KW-1185">Reference proteome</keyword>
<dbReference type="OMA" id="YESTGML"/>
<feature type="compositionally biased region" description="Polar residues" evidence="9">
    <location>
        <begin position="238"/>
        <end position="249"/>
    </location>
</feature>
<feature type="DNA-binding region" description="Homeobox" evidence="8">
    <location>
        <begin position="371"/>
        <end position="433"/>
    </location>
</feature>
<evidence type="ECO:0000256" key="8">
    <source>
        <dbReference type="PROSITE-ProRule" id="PRU00108"/>
    </source>
</evidence>
<keyword evidence="6" id="KW-0804">Transcription</keyword>
<dbReference type="InParanoid" id="A0A251TPI6"/>
<evidence type="ECO:0000313" key="11">
    <source>
        <dbReference type="EMBL" id="KAF5766210.1"/>
    </source>
</evidence>
<reference evidence="12" key="2">
    <citation type="submission" date="2017-02" db="EMBL/GenBank/DDBJ databases">
        <title>Sunflower complete genome.</title>
        <authorList>
            <person name="Langlade N."/>
            <person name="Munos S."/>
        </authorList>
    </citation>
    <scope>NUCLEOTIDE SEQUENCE [LARGE SCALE GENOMIC DNA]</scope>
    <source>
        <tissue evidence="12">Leaves</tissue>
    </source>
</reference>
<evidence type="ECO:0000313" key="13">
    <source>
        <dbReference type="Proteomes" id="UP000215914"/>
    </source>
</evidence>
<dbReference type="CDD" id="cd00086">
    <property type="entry name" value="homeodomain"/>
    <property type="match status" value="1"/>
</dbReference>
<evidence type="ECO:0000259" key="10">
    <source>
        <dbReference type="PROSITE" id="PS50071"/>
    </source>
</evidence>
<dbReference type="PROSITE" id="PS50071">
    <property type="entry name" value="HOMEOBOX_2"/>
    <property type="match status" value="1"/>
</dbReference>